<protein>
    <submittedName>
        <fullName evidence="6">Isoprenylcysteine carboxylmethyltransferase family protein</fullName>
        <ecNumber evidence="6">2.1.1.100</ecNumber>
        <ecNumber evidence="6">2.1.1.334</ecNumber>
    </submittedName>
</protein>
<feature type="transmembrane region" description="Helical" evidence="5">
    <location>
        <begin position="97"/>
        <end position="113"/>
    </location>
</feature>
<dbReference type="GO" id="GO:0004671">
    <property type="term" value="F:protein C-terminal S-isoprenylcysteine carboxyl O-methyltransferase activity"/>
    <property type="evidence" value="ECO:0007669"/>
    <property type="project" value="UniProtKB-EC"/>
</dbReference>
<name>A0ABV3DLQ1_9ACTN</name>
<evidence type="ECO:0000256" key="1">
    <source>
        <dbReference type="ARBA" id="ARBA00004127"/>
    </source>
</evidence>
<keyword evidence="3 5" id="KW-1133">Transmembrane helix</keyword>
<evidence type="ECO:0000313" key="7">
    <source>
        <dbReference type="Proteomes" id="UP001551482"/>
    </source>
</evidence>
<proteinExistence type="predicted"/>
<dbReference type="EC" id="2.1.1.100" evidence="6"/>
<evidence type="ECO:0000256" key="3">
    <source>
        <dbReference type="ARBA" id="ARBA00022989"/>
    </source>
</evidence>
<dbReference type="InterPro" id="IPR007318">
    <property type="entry name" value="Phopholipid_MeTrfase"/>
</dbReference>
<dbReference type="Pfam" id="PF04191">
    <property type="entry name" value="PEMT"/>
    <property type="match status" value="1"/>
</dbReference>
<evidence type="ECO:0000313" key="6">
    <source>
        <dbReference type="EMBL" id="MEU8136611.1"/>
    </source>
</evidence>
<accession>A0ABV3DLQ1</accession>
<comment type="subcellular location">
    <subcellularLocation>
        <location evidence="1">Endomembrane system</location>
        <topology evidence="1">Multi-pass membrane protein</topology>
    </subcellularLocation>
</comment>
<dbReference type="Gene3D" id="1.20.120.1630">
    <property type="match status" value="1"/>
</dbReference>
<comment type="caution">
    <text evidence="6">The sequence shown here is derived from an EMBL/GenBank/DDBJ whole genome shotgun (WGS) entry which is preliminary data.</text>
</comment>
<dbReference type="RefSeq" id="WP_358357314.1">
    <property type="nucleotide sequence ID" value="NZ_JBEZFP010000067.1"/>
</dbReference>
<dbReference type="Proteomes" id="UP001551482">
    <property type="component" value="Unassembled WGS sequence"/>
</dbReference>
<keyword evidence="4 5" id="KW-0472">Membrane</keyword>
<organism evidence="6 7">
    <name type="scientific">Streptodolium elevatio</name>
    <dbReference type="NCBI Taxonomy" id="3157996"/>
    <lineage>
        <taxon>Bacteria</taxon>
        <taxon>Bacillati</taxon>
        <taxon>Actinomycetota</taxon>
        <taxon>Actinomycetes</taxon>
        <taxon>Kitasatosporales</taxon>
        <taxon>Streptomycetaceae</taxon>
        <taxon>Streptodolium</taxon>
    </lineage>
</organism>
<keyword evidence="7" id="KW-1185">Reference proteome</keyword>
<reference evidence="6 7" key="1">
    <citation type="submission" date="2024-06" db="EMBL/GenBank/DDBJ databases">
        <title>The Natural Products Discovery Center: Release of the First 8490 Sequenced Strains for Exploring Actinobacteria Biosynthetic Diversity.</title>
        <authorList>
            <person name="Kalkreuter E."/>
            <person name="Kautsar S.A."/>
            <person name="Yang D."/>
            <person name="Bader C.D."/>
            <person name="Teijaro C.N."/>
            <person name="Fluegel L."/>
            <person name="Davis C.M."/>
            <person name="Simpson J.R."/>
            <person name="Lauterbach L."/>
            <person name="Steele A.D."/>
            <person name="Gui C."/>
            <person name="Meng S."/>
            <person name="Li G."/>
            <person name="Viehrig K."/>
            <person name="Ye F."/>
            <person name="Su P."/>
            <person name="Kiefer A.F."/>
            <person name="Nichols A."/>
            <person name="Cepeda A.J."/>
            <person name="Yan W."/>
            <person name="Fan B."/>
            <person name="Jiang Y."/>
            <person name="Adhikari A."/>
            <person name="Zheng C.-J."/>
            <person name="Schuster L."/>
            <person name="Cowan T.M."/>
            <person name="Smanski M.J."/>
            <person name="Chevrette M.G."/>
            <person name="De Carvalho L.P.S."/>
            <person name="Shen B."/>
        </authorList>
    </citation>
    <scope>NUCLEOTIDE SEQUENCE [LARGE SCALE GENOMIC DNA]</scope>
    <source>
        <strain evidence="6 7">NPDC048946</strain>
    </source>
</reference>
<feature type="transmembrane region" description="Helical" evidence="5">
    <location>
        <begin position="46"/>
        <end position="65"/>
    </location>
</feature>
<keyword evidence="6" id="KW-0489">Methyltransferase</keyword>
<gene>
    <name evidence="6" type="ORF">AB0C36_24255</name>
</gene>
<dbReference type="EMBL" id="JBEZFP010000067">
    <property type="protein sequence ID" value="MEU8136611.1"/>
    <property type="molecule type" value="Genomic_DNA"/>
</dbReference>
<dbReference type="EC" id="2.1.1.334" evidence="6"/>
<feature type="transmembrane region" description="Helical" evidence="5">
    <location>
        <begin position="119"/>
        <end position="136"/>
    </location>
</feature>
<dbReference type="GO" id="GO:0032259">
    <property type="term" value="P:methylation"/>
    <property type="evidence" value="ECO:0007669"/>
    <property type="project" value="UniProtKB-KW"/>
</dbReference>
<evidence type="ECO:0000256" key="2">
    <source>
        <dbReference type="ARBA" id="ARBA00022692"/>
    </source>
</evidence>
<sequence length="178" mass="18888">MRKSSAALGSSLFFAAAPGVVAGVVPWLLTRWQPGHASASWGVPVRVAGGILLSASAAVLVHAFVRFVVEGIGTPAPVAPTGRLVVGGLYRYVRNPMYLAVTGAVVGQALLLWRPLALLPYAAGLGVLFALFVRAYEEPALRRQFGAEYERYCAAVPAWRPRGRAWRGVTPPAGPDRV</sequence>
<keyword evidence="6" id="KW-0808">Transferase</keyword>
<evidence type="ECO:0000256" key="5">
    <source>
        <dbReference type="SAM" id="Phobius"/>
    </source>
</evidence>
<keyword evidence="2 5" id="KW-0812">Transmembrane</keyword>
<evidence type="ECO:0000256" key="4">
    <source>
        <dbReference type="ARBA" id="ARBA00023136"/>
    </source>
</evidence>